<dbReference type="GO" id="GO:0003849">
    <property type="term" value="F:3-deoxy-7-phosphoheptulonate synthase activity"/>
    <property type="evidence" value="ECO:0007669"/>
    <property type="project" value="UniProtKB-EC"/>
</dbReference>
<dbReference type="EC" id="2.5.1.54" evidence="1"/>
<reference evidence="1 2" key="2">
    <citation type="submission" date="2015-01" db="EMBL/GenBank/DDBJ databases">
        <authorList>
            <consortium name="NBRP consortium"/>
            <person name="Sawabe T."/>
            <person name="Meirelles P."/>
            <person name="Feng G."/>
            <person name="Sayaka M."/>
            <person name="Hattori M."/>
            <person name="Ohkuma M."/>
        </authorList>
    </citation>
    <scope>NUCLEOTIDE SEQUENCE [LARGE SCALE GENOMIC DNA]</scope>
    <source>
        <strain evidence="2">JCM 19241</strain>
    </source>
</reference>
<dbReference type="SUPFAM" id="SSF51569">
    <property type="entry name" value="Aldolase"/>
    <property type="match status" value="1"/>
</dbReference>
<evidence type="ECO:0000313" key="2">
    <source>
        <dbReference type="Proteomes" id="UP000031666"/>
    </source>
</evidence>
<organism evidence="1 2">
    <name type="scientific">Vibrio ishigakensis</name>
    <dbReference type="NCBI Taxonomy" id="1481914"/>
    <lineage>
        <taxon>Bacteria</taxon>
        <taxon>Pseudomonadati</taxon>
        <taxon>Pseudomonadota</taxon>
        <taxon>Gammaproteobacteria</taxon>
        <taxon>Vibrionales</taxon>
        <taxon>Vibrionaceae</taxon>
        <taxon>Vibrio</taxon>
    </lineage>
</organism>
<sequence length="38" mass="4298">MDDLTALEYGKSITDPCLSWEHTVEMLDILSDAVKTQQ</sequence>
<dbReference type="InterPro" id="IPR013785">
    <property type="entry name" value="Aldolase_TIM"/>
</dbReference>
<evidence type="ECO:0000313" key="1">
    <source>
        <dbReference type="EMBL" id="GAM75597.1"/>
    </source>
</evidence>
<gene>
    <name evidence="1" type="ORF">JCM19241_3509</name>
</gene>
<reference evidence="1 2" key="1">
    <citation type="submission" date="2015-01" db="EMBL/GenBank/DDBJ databases">
        <title>Vibrio sp. C94 JCM 19241 whole genome shotgun sequence.</title>
        <authorList>
            <person name="Sawabe T."/>
            <person name="Meirelles P."/>
            <person name="Feng G."/>
            <person name="Sayaka M."/>
            <person name="Hattori M."/>
            <person name="Ohkuma M."/>
        </authorList>
    </citation>
    <scope>NUCLEOTIDE SEQUENCE [LARGE SCALE GENOMIC DNA]</scope>
    <source>
        <strain evidence="2">JCM 19241</strain>
    </source>
</reference>
<protein>
    <submittedName>
        <fullName evidence="1">2-keto-3-deoxy-D-arabino-heptulosonate-7-phosphate synthase I alpha</fullName>
        <ecNumber evidence="1">2.5.1.54</ecNumber>
    </submittedName>
</protein>
<accession>A0A0B8QEY8</accession>
<dbReference type="Gene3D" id="3.20.20.70">
    <property type="entry name" value="Aldolase class I"/>
    <property type="match status" value="1"/>
</dbReference>
<name>A0A0B8QEY8_9VIBR</name>
<dbReference type="AlphaFoldDB" id="A0A0B8QEY8"/>
<keyword evidence="1" id="KW-0808">Transferase</keyword>
<dbReference type="EMBL" id="BBSC01000004">
    <property type="protein sequence ID" value="GAM75597.1"/>
    <property type="molecule type" value="Genomic_DNA"/>
</dbReference>
<dbReference type="Proteomes" id="UP000031666">
    <property type="component" value="Unassembled WGS sequence"/>
</dbReference>
<proteinExistence type="predicted"/>
<dbReference type="STRING" id="1481914.JCM19241_3509"/>
<comment type="caution">
    <text evidence="1">The sequence shown here is derived from an EMBL/GenBank/DDBJ whole genome shotgun (WGS) entry which is preliminary data.</text>
</comment>